<sequence length="52" mass="6033">MRARASKYEVLWIVANVLIKKMEEARNRPNKSINAAWNKVVTLEHTIQGLKL</sequence>
<protein>
    <submittedName>
        <fullName evidence="1">Uncharacterized protein</fullName>
    </submittedName>
</protein>
<gene>
    <name evidence="1" type="ORF">GIB67_042500</name>
</gene>
<reference evidence="1 2" key="1">
    <citation type="journal article" date="2020" name="IScience">
        <title>Genome Sequencing of the Endangered Kingdonia uniflora (Circaeasteraceae, Ranunculales) Reveals Potential Mechanisms of Evolutionary Specialization.</title>
        <authorList>
            <person name="Sun Y."/>
            <person name="Deng T."/>
            <person name="Zhang A."/>
            <person name="Moore M.J."/>
            <person name="Landis J.B."/>
            <person name="Lin N."/>
            <person name="Zhang H."/>
            <person name="Zhang X."/>
            <person name="Huang J."/>
            <person name="Zhang X."/>
            <person name="Sun H."/>
            <person name="Wang H."/>
        </authorList>
    </citation>
    <scope>NUCLEOTIDE SEQUENCE [LARGE SCALE GENOMIC DNA]</scope>
    <source>
        <strain evidence="1">TB1705</strain>
        <tissue evidence="1">Leaf</tissue>
    </source>
</reference>
<comment type="caution">
    <text evidence="1">The sequence shown here is derived from an EMBL/GenBank/DDBJ whole genome shotgun (WGS) entry which is preliminary data.</text>
</comment>
<evidence type="ECO:0000313" key="1">
    <source>
        <dbReference type="EMBL" id="KAF6148541.1"/>
    </source>
</evidence>
<dbReference type="EMBL" id="JACGCM010001844">
    <property type="protein sequence ID" value="KAF6148541.1"/>
    <property type="molecule type" value="Genomic_DNA"/>
</dbReference>
<keyword evidence="2" id="KW-1185">Reference proteome</keyword>
<dbReference type="Proteomes" id="UP000541444">
    <property type="component" value="Unassembled WGS sequence"/>
</dbReference>
<proteinExistence type="predicted"/>
<accession>A0A7J7M0Y7</accession>
<evidence type="ECO:0000313" key="2">
    <source>
        <dbReference type="Proteomes" id="UP000541444"/>
    </source>
</evidence>
<dbReference type="AlphaFoldDB" id="A0A7J7M0Y7"/>
<organism evidence="1 2">
    <name type="scientific">Kingdonia uniflora</name>
    <dbReference type="NCBI Taxonomy" id="39325"/>
    <lineage>
        <taxon>Eukaryota</taxon>
        <taxon>Viridiplantae</taxon>
        <taxon>Streptophyta</taxon>
        <taxon>Embryophyta</taxon>
        <taxon>Tracheophyta</taxon>
        <taxon>Spermatophyta</taxon>
        <taxon>Magnoliopsida</taxon>
        <taxon>Ranunculales</taxon>
        <taxon>Circaeasteraceae</taxon>
        <taxon>Kingdonia</taxon>
    </lineage>
</organism>
<feature type="non-terminal residue" evidence="1">
    <location>
        <position position="52"/>
    </location>
</feature>
<name>A0A7J7M0Y7_9MAGN</name>